<proteinExistence type="predicted"/>
<reference evidence="3" key="1">
    <citation type="journal article" date="2008" name="Genome Res.">
        <title>The genome of Pelotomaculum thermopropionicum reveals niche-associated evolution in anaerobic microbiota.</title>
        <authorList>
            <person name="Kosaka T."/>
            <person name="Kato S."/>
            <person name="Shimoyama T."/>
            <person name="Ishii S."/>
            <person name="Abe T."/>
            <person name="Watanabe K."/>
        </authorList>
    </citation>
    <scope>NUCLEOTIDE SEQUENCE [LARGE SCALE GENOMIC DNA]</scope>
    <source>
        <strain evidence="3">DSM 13744 / JCM 10971 / SI</strain>
    </source>
</reference>
<evidence type="ECO:0000313" key="2">
    <source>
        <dbReference type="EMBL" id="BAF58272.1"/>
    </source>
</evidence>
<accession>A5D649</accession>
<evidence type="ECO:0000313" key="3">
    <source>
        <dbReference type="Proteomes" id="UP000006556"/>
    </source>
</evidence>
<dbReference type="HOGENOM" id="CLU_1330893_0_0_9"/>
<keyword evidence="3" id="KW-1185">Reference proteome</keyword>
<protein>
    <submittedName>
        <fullName evidence="2">Uncharacterized protein</fullName>
    </submittedName>
</protein>
<dbReference type="EMBL" id="AP009389">
    <property type="protein sequence ID" value="BAF58272.1"/>
    <property type="molecule type" value="Genomic_DNA"/>
</dbReference>
<dbReference type="AlphaFoldDB" id="A5D649"/>
<feature type="region of interest" description="Disordered" evidence="1">
    <location>
        <begin position="146"/>
        <end position="175"/>
    </location>
</feature>
<organism evidence="2 3">
    <name type="scientific">Pelotomaculum thermopropionicum (strain DSM 13744 / JCM 10971 / SI)</name>
    <dbReference type="NCBI Taxonomy" id="370438"/>
    <lineage>
        <taxon>Bacteria</taxon>
        <taxon>Bacillati</taxon>
        <taxon>Bacillota</taxon>
        <taxon>Clostridia</taxon>
        <taxon>Eubacteriales</taxon>
        <taxon>Desulfotomaculaceae</taxon>
        <taxon>Pelotomaculum</taxon>
    </lineage>
</organism>
<sequence length="206" mass="20868">MLLAEEIKPGGAQDDPVSRILALQARYGMDQETMLIYISSVNLMSILNLIGRRYGGDVNLSVNAPAAAPALPPLTAGSAAGGGPALENLAGMLMKMLGSQGGGLPGTQGINPALLMNLLGVLGGQNMDLGKLAGMLAGLMGAGVKPAPKPEQDGALPASSGGAADLGQEAGGGGVNNLKACADEKAVRRETPKIMKWDQLDDRKKA</sequence>
<evidence type="ECO:0000256" key="1">
    <source>
        <dbReference type="SAM" id="MobiDB-lite"/>
    </source>
</evidence>
<name>A5D649_PELTS</name>
<dbReference type="KEGG" id="pth:PTH_0091"/>
<dbReference type="Proteomes" id="UP000006556">
    <property type="component" value="Chromosome"/>
</dbReference>
<gene>
    <name evidence="2" type="ordered locus">PTH_0091</name>
</gene>
<dbReference type="STRING" id="370438.PTH_0091"/>